<evidence type="ECO:0000313" key="21">
    <source>
        <dbReference type="EMBL" id="AWJ68204.1"/>
    </source>
</evidence>
<feature type="domain" description="Ionotropic glutamate receptor L-glutamate and glycine-binding" evidence="20">
    <location>
        <begin position="356"/>
        <end position="423"/>
    </location>
</feature>
<dbReference type="SMART" id="SM00918">
    <property type="entry name" value="Lig_chan-Glu_bd"/>
    <property type="match status" value="1"/>
</dbReference>
<organism evidence="21">
    <name type="scientific">Hirudo verbana</name>
    <dbReference type="NCBI Taxonomy" id="311461"/>
    <lineage>
        <taxon>Eukaryota</taxon>
        <taxon>Metazoa</taxon>
        <taxon>Spiralia</taxon>
        <taxon>Lophotrochozoa</taxon>
        <taxon>Annelida</taxon>
        <taxon>Clitellata</taxon>
        <taxon>Hirudinea</taxon>
        <taxon>Hirudinida</taxon>
        <taxon>Hirudiniformes</taxon>
        <taxon>Hirudinidae</taxon>
        <taxon>Hirudo</taxon>
    </lineage>
</organism>
<feature type="site" description="Crucial to convey clamshell closure to channel opening" evidence="16">
    <location>
        <position position="587"/>
    </location>
</feature>
<evidence type="ECO:0000256" key="8">
    <source>
        <dbReference type="ARBA" id="ARBA00023136"/>
    </source>
</evidence>
<sequence>MPKGIFLLYGVADPQTLDVTESFGKTFHLPFISHDQPPLSFSPPSNFSIFMTPSQHKALIDVMSYYDWNKAIYIYDSEQGLQRFQQIYSELHKRRKHDYIKIEGIRLKDSCDSYSLLRHIDSNYHDFRKNFVLDFSSNAVLIHVLHQIKNVGMHRTGYHYLITETRISEIDLKEFKYGGVNFTGFRLVNPNDASTKNFQKNWSKLGHVNWPGSNYPIKLEAWITLDAVSVIISALGRLMKTSPSLFKQTFKKNAALGDAKCRFEQVQPWSLGLEVIKSIKQVQLNGYTGPISFDELGQRINFRYEVLEMTFNSHVKQIGSWNDSHGLLLNESETKSITLITSNHTKVIVSSILSAPYLMIKMQRGDAPPNSGNEIYEGFCKELADKIAEIVGFKYILKLVSDNKYGTVTENGSWNGMVGELEREVADLAIAPLTISSIRERTIDFSKPFMTLGISVMIRKPEKQKPGVLSFTDPLHYRIWLCVVLAYLGVSFVLFAVNSFSSRNLHGINCELVKEESHAEESNDFNLANSLWFSLSAFMQQGCTLSPRSVSGRVAGSSWWFFTLILISTYTANLAAFLTIERMLTPIQSASDLPKQNQISYGTLDGGSTKDFFRMSKVEAFEAMWKFMEANKHVYVKSTDEGVERVKSSKGKYAFLLESTMNEYYNQKKPCDTMKVGPDLDSKGYGVATRVGHYLKEPVGLAVLQLRESGELTKLHKKWWFDKGECSADGDKKC</sequence>
<feature type="domain" description="Ionotropic glutamate receptor C-terminal" evidence="19">
    <location>
        <begin position="346"/>
        <end position="722"/>
    </location>
</feature>
<keyword evidence="17" id="KW-1015">Disulfide bond</keyword>
<reference evidence="21" key="1">
    <citation type="submission" date="2018-02" db="EMBL/GenBank/DDBJ databases">
        <title>Hirudo verbana central nervous system transcriptome analysis of ion channel and receptor content.</title>
        <authorList>
            <person name="Northcutt A.J."/>
            <person name="Schulz D.J."/>
            <person name="Mesce K.A."/>
        </authorList>
    </citation>
    <scope>NUCLEOTIDE SEQUENCE</scope>
</reference>
<dbReference type="FunFam" id="3.40.190.10:FF:000087">
    <property type="entry name" value="glutamate receptor 4 isoform X2"/>
    <property type="match status" value="1"/>
</dbReference>
<keyword evidence="1" id="KW-0813">Transport</keyword>
<name>A0A2S1WM04_9ANNE</name>
<dbReference type="SUPFAM" id="SSF53850">
    <property type="entry name" value="Periplasmic binding protein-like II"/>
    <property type="match status" value="1"/>
</dbReference>
<dbReference type="FunFam" id="3.40.190.10:FF:000001">
    <property type="entry name" value="Glutamate receptor ionotropic, kainate 2"/>
    <property type="match status" value="1"/>
</dbReference>
<keyword evidence="5 18" id="KW-1133">Transmembrane helix</keyword>
<evidence type="ECO:0000256" key="16">
    <source>
        <dbReference type="PIRSR" id="PIRSR601508-2"/>
    </source>
</evidence>
<keyword evidence="4" id="KW-0732">Signal</keyword>
<dbReference type="InterPro" id="IPR001320">
    <property type="entry name" value="Iontro_rcpt_C"/>
</dbReference>
<protein>
    <submittedName>
        <fullName evidence="21">Putative ionotropic glutamate receptor kainate-like 7</fullName>
    </submittedName>
</protein>
<feature type="disulfide bond" evidence="17">
    <location>
        <begin position="671"/>
        <end position="726"/>
    </location>
</feature>
<feature type="binding site" evidence="15">
    <location>
        <position position="439"/>
    </location>
    <ligand>
        <name>L-glutamate</name>
        <dbReference type="ChEBI" id="CHEBI:29985"/>
    </ligand>
</feature>
<accession>A0A2S1WM04</accession>
<keyword evidence="12" id="KW-1071">Ligand-gated ion channel</keyword>
<keyword evidence="11" id="KW-0628">Postsynaptic cell membrane</keyword>
<evidence type="ECO:0000256" key="14">
    <source>
        <dbReference type="ARBA" id="ARBA00034104"/>
    </source>
</evidence>
<evidence type="ECO:0000256" key="5">
    <source>
        <dbReference type="ARBA" id="ARBA00022989"/>
    </source>
</evidence>
<dbReference type="Pfam" id="PF10613">
    <property type="entry name" value="Lig_chan-Glu_bd"/>
    <property type="match status" value="1"/>
</dbReference>
<proteinExistence type="evidence at transcript level"/>
<feature type="binding site" evidence="15">
    <location>
        <position position="608"/>
    </location>
    <ligand>
        <name>L-glutamate</name>
        <dbReference type="ChEBI" id="CHEBI:29985"/>
    </ligand>
</feature>
<dbReference type="FunFam" id="1.10.287.70:FF:000010">
    <property type="entry name" value="Putative glutamate receptor ionotropic kainate 1"/>
    <property type="match status" value="1"/>
</dbReference>
<evidence type="ECO:0000256" key="10">
    <source>
        <dbReference type="ARBA" id="ARBA00023180"/>
    </source>
</evidence>
<evidence type="ECO:0000256" key="6">
    <source>
        <dbReference type="ARBA" id="ARBA00023018"/>
    </source>
</evidence>
<keyword evidence="9 21" id="KW-0675">Receptor</keyword>
<dbReference type="InterPro" id="IPR019594">
    <property type="entry name" value="Glu/Gly-bd"/>
</dbReference>
<dbReference type="GO" id="GO:0007166">
    <property type="term" value="P:cell surface receptor signaling pathway"/>
    <property type="evidence" value="ECO:0007669"/>
    <property type="project" value="UniProtKB-ARBA"/>
</dbReference>
<evidence type="ECO:0000256" key="3">
    <source>
        <dbReference type="ARBA" id="ARBA00022692"/>
    </source>
</evidence>
<evidence type="ECO:0000256" key="1">
    <source>
        <dbReference type="ARBA" id="ARBA00022448"/>
    </source>
</evidence>
<evidence type="ECO:0000256" key="2">
    <source>
        <dbReference type="ARBA" id="ARBA00022475"/>
    </source>
</evidence>
<keyword evidence="7" id="KW-0406">Ion transport</keyword>
<feature type="binding site" evidence="15">
    <location>
        <position position="609"/>
    </location>
    <ligand>
        <name>L-glutamate</name>
        <dbReference type="ChEBI" id="CHEBI:29985"/>
    </ligand>
</feature>
<keyword evidence="8 18" id="KW-0472">Membrane</keyword>
<evidence type="ECO:0000256" key="12">
    <source>
        <dbReference type="ARBA" id="ARBA00023286"/>
    </source>
</evidence>
<dbReference type="Gene3D" id="3.40.190.10">
    <property type="entry name" value="Periplasmic binding protein-like II"/>
    <property type="match status" value="2"/>
</dbReference>
<dbReference type="GO" id="GO:0022824">
    <property type="term" value="F:transmitter-gated monoatomic ion channel activity"/>
    <property type="evidence" value="ECO:0007669"/>
    <property type="project" value="UniProtKB-ARBA"/>
</dbReference>
<feature type="binding site" evidence="15">
    <location>
        <position position="434"/>
    </location>
    <ligand>
        <name>L-glutamate</name>
        <dbReference type="ChEBI" id="CHEBI:29985"/>
    </ligand>
</feature>
<evidence type="ECO:0000256" key="17">
    <source>
        <dbReference type="PIRSR" id="PIRSR601508-3"/>
    </source>
</evidence>
<keyword evidence="3 18" id="KW-0812">Transmembrane</keyword>
<dbReference type="Pfam" id="PF01094">
    <property type="entry name" value="ANF_receptor"/>
    <property type="match status" value="1"/>
</dbReference>
<evidence type="ECO:0000256" key="15">
    <source>
        <dbReference type="PIRSR" id="PIRSR601508-1"/>
    </source>
</evidence>
<keyword evidence="6" id="KW-0770">Synapse</keyword>
<dbReference type="InterPro" id="IPR001508">
    <property type="entry name" value="Iono_Glu_rcpt_met"/>
</dbReference>
<evidence type="ECO:0000256" key="11">
    <source>
        <dbReference type="ARBA" id="ARBA00023257"/>
    </source>
</evidence>
<feature type="transmembrane region" description="Helical" evidence="18">
    <location>
        <begin position="559"/>
        <end position="580"/>
    </location>
</feature>
<dbReference type="Pfam" id="PF00060">
    <property type="entry name" value="Lig_chan"/>
    <property type="match status" value="1"/>
</dbReference>
<keyword evidence="10" id="KW-0325">Glycoprotein</keyword>
<evidence type="ECO:0000256" key="9">
    <source>
        <dbReference type="ARBA" id="ARBA00023170"/>
    </source>
</evidence>
<feature type="transmembrane region" description="Helical" evidence="18">
    <location>
        <begin position="479"/>
        <end position="497"/>
    </location>
</feature>
<dbReference type="EMBL" id="MG973351">
    <property type="protein sequence ID" value="AWJ68204.1"/>
    <property type="molecule type" value="mRNA"/>
</dbReference>
<feature type="site" description="Interaction with the cone snail toxin Con-ikot-ikot" evidence="16">
    <location>
        <position position="614"/>
    </location>
</feature>
<dbReference type="Gene3D" id="3.40.50.2300">
    <property type="match status" value="2"/>
</dbReference>
<dbReference type="PANTHER" id="PTHR18966">
    <property type="entry name" value="IONOTROPIC GLUTAMATE RECEPTOR"/>
    <property type="match status" value="1"/>
</dbReference>
<feature type="binding site" evidence="15">
    <location>
        <position position="432"/>
    </location>
    <ligand>
        <name>L-glutamate</name>
        <dbReference type="ChEBI" id="CHEBI:29985"/>
    </ligand>
</feature>
<comment type="subcellular location">
    <subcellularLocation>
        <location evidence="14">Postsynaptic cell membrane</location>
        <topology evidence="14">Multi-pass membrane protein</topology>
    </subcellularLocation>
</comment>
<feature type="binding site" evidence="15">
    <location>
        <position position="658"/>
    </location>
    <ligand>
        <name>L-glutamate</name>
        <dbReference type="ChEBI" id="CHEBI:29985"/>
    </ligand>
</feature>
<evidence type="ECO:0000256" key="4">
    <source>
        <dbReference type="ARBA" id="ARBA00022729"/>
    </source>
</evidence>
<keyword evidence="2" id="KW-1003">Cell membrane</keyword>
<keyword evidence="13" id="KW-0407">Ion channel</keyword>
<dbReference type="GO" id="GO:0045211">
    <property type="term" value="C:postsynaptic membrane"/>
    <property type="evidence" value="ECO:0007669"/>
    <property type="project" value="UniProtKB-SubCell"/>
</dbReference>
<dbReference type="PRINTS" id="PR00177">
    <property type="entry name" value="NMDARECEPTOR"/>
</dbReference>
<dbReference type="AlphaFoldDB" id="A0A2S1WM04"/>
<dbReference type="Gene3D" id="1.10.287.70">
    <property type="match status" value="1"/>
</dbReference>
<dbReference type="InterPro" id="IPR015683">
    <property type="entry name" value="Ionotropic_Glu_rcpt"/>
</dbReference>
<dbReference type="SUPFAM" id="SSF53822">
    <property type="entry name" value="Periplasmic binding protein-like I"/>
    <property type="match status" value="1"/>
</dbReference>
<evidence type="ECO:0000256" key="7">
    <source>
        <dbReference type="ARBA" id="ARBA00023065"/>
    </source>
</evidence>
<dbReference type="InterPro" id="IPR028082">
    <property type="entry name" value="Peripla_BP_I"/>
</dbReference>
<evidence type="ECO:0000259" key="20">
    <source>
        <dbReference type="SMART" id="SM00918"/>
    </source>
</evidence>
<evidence type="ECO:0000259" key="19">
    <source>
        <dbReference type="SMART" id="SM00079"/>
    </source>
</evidence>
<dbReference type="InterPro" id="IPR001828">
    <property type="entry name" value="ANF_lig-bd_rcpt"/>
</dbReference>
<evidence type="ECO:0000256" key="13">
    <source>
        <dbReference type="ARBA" id="ARBA00023303"/>
    </source>
</evidence>
<dbReference type="SMART" id="SM00079">
    <property type="entry name" value="PBPe"/>
    <property type="match status" value="1"/>
</dbReference>
<evidence type="ECO:0000256" key="18">
    <source>
        <dbReference type="SAM" id="Phobius"/>
    </source>
</evidence>